<dbReference type="InterPro" id="IPR008271">
    <property type="entry name" value="Ser/Thr_kinase_AS"/>
</dbReference>
<keyword evidence="6" id="KW-0723">Serine/threonine-protein kinase</keyword>
<dbReference type="InterPro" id="IPR017441">
    <property type="entry name" value="Protein_kinase_ATP_BS"/>
</dbReference>
<dbReference type="PROSITE" id="PS00108">
    <property type="entry name" value="PROTEIN_KINASE_ST"/>
    <property type="match status" value="1"/>
</dbReference>
<name>A0AAV7G711_DENCH</name>
<dbReference type="Proteomes" id="UP000775213">
    <property type="component" value="Unassembled WGS sequence"/>
</dbReference>
<evidence type="ECO:0000256" key="4">
    <source>
        <dbReference type="ARBA" id="ARBA00022840"/>
    </source>
</evidence>
<protein>
    <recommendedName>
        <fullName evidence="7">Protein kinase domain-containing protein</fullName>
    </recommendedName>
</protein>
<comment type="similarity">
    <text evidence="6">Belongs to the protein kinase superfamily.</text>
</comment>
<dbReference type="InterPro" id="IPR000719">
    <property type="entry name" value="Prot_kinase_dom"/>
</dbReference>
<dbReference type="SMART" id="SM00220">
    <property type="entry name" value="S_TKc"/>
    <property type="match status" value="1"/>
</dbReference>
<evidence type="ECO:0000313" key="8">
    <source>
        <dbReference type="EMBL" id="KAH0451583.1"/>
    </source>
</evidence>
<dbReference type="GO" id="GO:0004674">
    <property type="term" value="F:protein serine/threonine kinase activity"/>
    <property type="evidence" value="ECO:0007669"/>
    <property type="project" value="UniProtKB-KW"/>
</dbReference>
<dbReference type="FunFam" id="1.10.510.10:FF:000317">
    <property type="entry name" value="PTI1-like tyrosine-protein kinase At3g15890"/>
    <property type="match status" value="1"/>
</dbReference>
<dbReference type="AlphaFoldDB" id="A0AAV7G711"/>
<evidence type="ECO:0000256" key="2">
    <source>
        <dbReference type="ARBA" id="ARBA00022741"/>
    </source>
</evidence>
<proteinExistence type="inferred from homology"/>
<dbReference type="Gene3D" id="3.30.200.20">
    <property type="entry name" value="Phosphorylase Kinase, domain 1"/>
    <property type="match status" value="1"/>
</dbReference>
<dbReference type="CDD" id="cd14066">
    <property type="entry name" value="STKc_IRAK"/>
    <property type="match status" value="1"/>
</dbReference>
<dbReference type="InterPro" id="IPR011009">
    <property type="entry name" value="Kinase-like_dom_sf"/>
</dbReference>
<evidence type="ECO:0000259" key="7">
    <source>
        <dbReference type="PROSITE" id="PS50011"/>
    </source>
</evidence>
<evidence type="ECO:0000256" key="3">
    <source>
        <dbReference type="ARBA" id="ARBA00022777"/>
    </source>
</evidence>
<keyword evidence="4 5" id="KW-0067">ATP-binding</keyword>
<gene>
    <name evidence="8" type="ORF">IEQ34_018882</name>
</gene>
<organism evidence="8 9">
    <name type="scientific">Dendrobium chrysotoxum</name>
    <name type="common">Orchid</name>
    <dbReference type="NCBI Taxonomy" id="161865"/>
    <lineage>
        <taxon>Eukaryota</taxon>
        <taxon>Viridiplantae</taxon>
        <taxon>Streptophyta</taxon>
        <taxon>Embryophyta</taxon>
        <taxon>Tracheophyta</taxon>
        <taxon>Spermatophyta</taxon>
        <taxon>Magnoliopsida</taxon>
        <taxon>Liliopsida</taxon>
        <taxon>Asparagales</taxon>
        <taxon>Orchidaceae</taxon>
        <taxon>Epidendroideae</taxon>
        <taxon>Malaxideae</taxon>
        <taxon>Dendrobiinae</taxon>
        <taxon>Dendrobium</taxon>
    </lineage>
</organism>
<dbReference type="Gene3D" id="1.10.510.10">
    <property type="entry name" value="Transferase(Phosphotransferase) domain 1"/>
    <property type="match status" value="1"/>
</dbReference>
<keyword evidence="9" id="KW-1185">Reference proteome</keyword>
<feature type="binding site" evidence="5">
    <location>
        <position position="75"/>
    </location>
    <ligand>
        <name>ATP</name>
        <dbReference type="ChEBI" id="CHEBI:30616"/>
    </ligand>
</feature>
<dbReference type="PANTHER" id="PTHR47989:SF7">
    <property type="entry name" value="PROTEIN KINASE DOMAIN-CONTAINING PROTEIN"/>
    <property type="match status" value="1"/>
</dbReference>
<comment type="caution">
    <text evidence="8">The sequence shown here is derived from an EMBL/GenBank/DDBJ whole genome shotgun (WGS) entry which is preliminary data.</text>
</comment>
<dbReference type="FunFam" id="3.30.200.20:FF:000406">
    <property type="entry name" value="PTI1-like tyrosine-protein kinase At3g15890"/>
    <property type="match status" value="1"/>
</dbReference>
<reference evidence="8 9" key="1">
    <citation type="journal article" date="2021" name="Hortic Res">
        <title>Chromosome-scale assembly of the Dendrobium chrysotoxum genome enhances the understanding of orchid evolution.</title>
        <authorList>
            <person name="Zhang Y."/>
            <person name="Zhang G.Q."/>
            <person name="Zhang D."/>
            <person name="Liu X.D."/>
            <person name="Xu X.Y."/>
            <person name="Sun W.H."/>
            <person name="Yu X."/>
            <person name="Zhu X."/>
            <person name="Wang Z.W."/>
            <person name="Zhao X."/>
            <person name="Zhong W.Y."/>
            <person name="Chen H."/>
            <person name="Yin W.L."/>
            <person name="Huang T."/>
            <person name="Niu S.C."/>
            <person name="Liu Z.J."/>
        </authorList>
    </citation>
    <scope>NUCLEOTIDE SEQUENCE [LARGE SCALE GENOMIC DNA]</scope>
    <source>
        <strain evidence="8">Lindl</strain>
    </source>
</reference>
<dbReference type="PROSITE" id="PS50011">
    <property type="entry name" value="PROTEIN_KINASE_DOM"/>
    <property type="match status" value="1"/>
</dbReference>
<dbReference type="GO" id="GO:0005524">
    <property type="term" value="F:ATP binding"/>
    <property type="evidence" value="ECO:0007669"/>
    <property type="project" value="UniProtKB-UniRule"/>
</dbReference>
<keyword evidence="2 5" id="KW-0547">Nucleotide-binding</keyword>
<evidence type="ECO:0000313" key="9">
    <source>
        <dbReference type="Proteomes" id="UP000775213"/>
    </source>
</evidence>
<keyword evidence="1" id="KW-0808">Transferase</keyword>
<feature type="domain" description="Protein kinase" evidence="7">
    <location>
        <begin position="47"/>
        <end position="324"/>
    </location>
</feature>
<dbReference type="PROSITE" id="PS00107">
    <property type="entry name" value="PROTEIN_KINASE_ATP"/>
    <property type="match status" value="1"/>
</dbReference>
<dbReference type="PANTHER" id="PTHR47989">
    <property type="entry name" value="OS01G0750732 PROTEIN"/>
    <property type="match status" value="1"/>
</dbReference>
<keyword evidence="3" id="KW-0418">Kinase</keyword>
<evidence type="ECO:0000256" key="6">
    <source>
        <dbReference type="RuleBase" id="RU000304"/>
    </source>
</evidence>
<dbReference type="SUPFAM" id="SSF56112">
    <property type="entry name" value="Protein kinase-like (PK-like)"/>
    <property type="match status" value="1"/>
</dbReference>
<evidence type="ECO:0000256" key="1">
    <source>
        <dbReference type="ARBA" id="ARBA00022679"/>
    </source>
</evidence>
<sequence>MKLCNFCCLSNSKNYAANNSLVASSGIYEYPWEIFSLKEILHATNNFHDDNMLGEGGFGTVYWGRTAAGSEIAVKRLKTMTAMAEMEFVVEVEVLGRVRHKNLLGLRGYFAGGNERLIINDYMPNRSLLSHLHGHNADEVLLNWQMRMRIALGSAEGIAYLHHEASPHIIHRDIKASNVLLDSKFRPKVADFGFAKLMPDDVSHLTTRVKGTLGYLAPEYAMWGKVSEGCDVYSFGILLFEIVSGRKPIEKLPTGKKRDILQWARPLMEQGKWDQLADQRMGGLVDLTQLRSVLVLALKCTDGNPDNRPTMIEVVEVLRREIGLGLRVKVKGEGSEVKVGDNKKEEEEVEDGVMVDTPSYSVGRNLAVDMR</sequence>
<dbReference type="EMBL" id="JAGFBR010000017">
    <property type="protein sequence ID" value="KAH0451583.1"/>
    <property type="molecule type" value="Genomic_DNA"/>
</dbReference>
<dbReference type="Pfam" id="PF00069">
    <property type="entry name" value="Pkinase"/>
    <property type="match status" value="1"/>
</dbReference>
<evidence type="ECO:0000256" key="5">
    <source>
        <dbReference type="PROSITE-ProRule" id="PRU10141"/>
    </source>
</evidence>
<accession>A0AAV7G711</accession>